<keyword evidence="1" id="KW-0479">Metal-binding</keyword>
<dbReference type="EMBL" id="NIRI02000056">
    <property type="protein sequence ID" value="KAG5444470.1"/>
    <property type="molecule type" value="Genomic_DNA"/>
</dbReference>
<dbReference type="Proteomes" id="UP000286415">
    <property type="component" value="Unassembled WGS sequence"/>
</dbReference>
<dbReference type="InParanoid" id="A0A3R7D8W2"/>
<dbReference type="AlphaFoldDB" id="A0A3R7D8W2"/>
<gene>
    <name evidence="3" type="ORF">CSKR_101853</name>
</gene>
<dbReference type="SUPFAM" id="SSF51621">
    <property type="entry name" value="Phosphoenolpyruvate/pyruvate domain"/>
    <property type="match status" value="1"/>
</dbReference>
<feature type="domain" description="HpcH/HpaI aldolase/citrate lyase" evidence="2">
    <location>
        <begin position="153"/>
        <end position="412"/>
    </location>
</feature>
<proteinExistence type="predicted"/>
<dbReference type="PROSITE" id="PS51257">
    <property type="entry name" value="PROKAR_LIPOPROTEIN"/>
    <property type="match status" value="1"/>
</dbReference>
<dbReference type="PANTHER" id="PTHR11105:SF0">
    <property type="entry name" value="CITRAMALYL-COA LYASE, MITOCHONDRIAL"/>
    <property type="match status" value="1"/>
</dbReference>
<dbReference type="Gene3D" id="3.20.20.60">
    <property type="entry name" value="Phosphoenolpyruvate-binding domains"/>
    <property type="match status" value="1"/>
</dbReference>
<protein>
    <submittedName>
        <fullName evidence="3">Citrate lyase subunit beta-like protein, mitochondrial</fullName>
    </submittedName>
</protein>
<dbReference type="GO" id="GO:0106064">
    <property type="term" value="P:regulation of cobalamin metabolic process"/>
    <property type="evidence" value="ECO:0007669"/>
    <property type="project" value="TreeGrafter"/>
</dbReference>
<dbReference type="Pfam" id="PF03328">
    <property type="entry name" value="HpcH_HpaI"/>
    <property type="match status" value="1"/>
</dbReference>
<dbReference type="InterPro" id="IPR040186">
    <property type="entry name" value="Citramalyl-CoA_lyase"/>
</dbReference>
<dbReference type="OrthoDB" id="1773at2759"/>
<evidence type="ECO:0000313" key="4">
    <source>
        <dbReference type="Proteomes" id="UP000286415"/>
    </source>
</evidence>
<reference evidence="3 4" key="1">
    <citation type="journal article" date="2018" name="Biotechnol. Adv.">
        <title>Improved genomic resources and new bioinformatic workflow for the carcinogenic parasite Clonorchis sinensis: Biotechnological implications.</title>
        <authorList>
            <person name="Wang D."/>
            <person name="Korhonen P.K."/>
            <person name="Gasser R.B."/>
            <person name="Young N.D."/>
        </authorList>
    </citation>
    <scope>NUCLEOTIDE SEQUENCE [LARGE SCALE GENOMIC DNA]</scope>
    <source>
        <strain evidence="3">Cs-k2</strain>
    </source>
</reference>
<dbReference type="STRING" id="79923.A0A3R7D8W2"/>
<accession>A0A3R7D8W2</accession>
<name>A0A3R7D8W2_CLOSI</name>
<evidence type="ECO:0000313" key="3">
    <source>
        <dbReference type="EMBL" id="KAG5444470.1"/>
    </source>
</evidence>
<reference evidence="3 4" key="2">
    <citation type="journal article" date="2021" name="Genomics">
        <title>High-quality reference genome for Clonorchis sinensis.</title>
        <authorList>
            <person name="Young N.D."/>
            <person name="Stroehlein A.J."/>
            <person name="Kinkar L."/>
            <person name="Wang T."/>
            <person name="Sohn W.M."/>
            <person name="Chang B.C.H."/>
            <person name="Kaur P."/>
            <person name="Weisz D."/>
            <person name="Dudchenko O."/>
            <person name="Aiden E.L."/>
            <person name="Korhonen P.K."/>
            <person name="Gasser R.B."/>
        </authorList>
    </citation>
    <scope>NUCLEOTIDE SEQUENCE [LARGE SCALE GENOMIC DNA]</scope>
    <source>
        <strain evidence="3">Cs-k2</strain>
    </source>
</reference>
<dbReference type="GO" id="GO:0047777">
    <property type="term" value="F:(S)-citramalyl-CoA lyase activity"/>
    <property type="evidence" value="ECO:0007669"/>
    <property type="project" value="TreeGrafter"/>
</dbReference>
<organism evidence="3 4">
    <name type="scientific">Clonorchis sinensis</name>
    <name type="common">Chinese liver fluke</name>
    <dbReference type="NCBI Taxonomy" id="79923"/>
    <lineage>
        <taxon>Eukaryota</taxon>
        <taxon>Metazoa</taxon>
        <taxon>Spiralia</taxon>
        <taxon>Lophotrochozoa</taxon>
        <taxon>Platyhelminthes</taxon>
        <taxon>Trematoda</taxon>
        <taxon>Digenea</taxon>
        <taxon>Opisthorchiida</taxon>
        <taxon>Opisthorchiata</taxon>
        <taxon>Opisthorchiidae</taxon>
        <taxon>Clonorchis</taxon>
    </lineage>
</organism>
<dbReference type="InterPro" id="IPR040442">
    <property type="entry name" value="Pyrv_kinase-like_dom_sf"/>
</dbReference>
<keyword evidence="4" id="KW-1185">Reference proteome</keyword>
<evidence type="ECO:0000259" key="2">
    <source>
        <dbReference type="Pfam" id="PF03328"/>
    </source>
</evidence>
<dbReference type="GO" id="GO:0046872">
    <property type="term" value="F:metal ion binding"/>
    <property type="evidence" value="ECO:0007669"/>
    <property type="project" value="UniProtKB-KW"/>
</dbReference>
<comment type="caution">
    <text evidence="3">The sequence shown here is derived from an EMBL/GenBank/DDBJ whole genome shotgun (WGS) entry which is preliminary data.</text>
</comment>
<sequence>MLRTSIRLATSYLQSGLLACNRKSWTVNMEPPSTSEVSKCTSLLKRNCAAVRVYQATVSYRLSVYSALEMQTDVLLASLASELGRSCPGIPYSRSNLMFSQSTGTYTAVQMIRSLIRRTSKIRYANIHQRLQPMSVCNPLSSASHSVASRLWRSFFYVPGDKPRMIEKISQLPTKLQPDQFGMLIPDLIVLDCEDAVGIDRKAEARQAVSDALSAPDGGLFRVLRQEFQRTLIVRINDANSRHAIGDLAAVLDAAITSSDSSNGIWPGPDLFCLPKVESLDALSWLSDRIDAYLSKATSSRSKPQLGLVAMIESCKSIVNLPDICREGKSLKIPLVGVVFGSDDYCVSLGVDRSPNNVELSYARSYVPVVAKAFGLSSIDMVDIDYKDTEKLEENCKHGAQMGFSGKQTIHPAQLPIVNKAFSPSSARIEWSRDLLVEAEKHSEGDAVGAGAFTFRGRMIDRPTLRQAAHTPAHGTISSWRGLGRQPGGAKSSTAADNVSVTLDNVQHESSGASAPVPTSTQGRLVGLMCEECDKRCKSKTHRRVYVHESVGTNVVAQPVCADCSRLFPTKIGLSQPPSNNHSHAWLIIISVLRKANLAVHEIRAIFSWSISYQHQNRLRVLN</sequence>
<dbReference type="PANTHER" id="PTHR11105">
    <property type="entry name" value="CITRATE LYASE SUBUNIT BETA-RELATED"/>
    <property type="match status" value="1"/>
</dbReference>
<evidence type="ECO:0000256" key="1">
    <source>
        <dbReference type="ARBA" id="ARBA00022723"/>
    </source>
</evidence>
<dbReference type="InterPro" id="IPR015813">
    <property type="entry name" value="Pyrv/PenolPyrv_kinase-like_dom"/>
</dbReference>
<dbReference type="InterPro" id="IPR005000">
    <property type="entry name" value="Aldolase/citrate-lyase_domain"/>
</dbReference>